<dbReference type="GO" id="GO:0004497">
    <property type="term" value="F:monooxygenase activity"/>
    <property type="evidence" value="ECO:0007669"/>
    <property type="project" value="UniProtKB-KW"/>
</dbReference>
<evidence type="ECO:0000256" key="2">
    <source>
        <dbReference type="ARBA" id="ARBA00022617"/>
    </source>
</evidence>
<feature type="transmembrane region" description="Helical" evidence="8">
    <location>
        <begin position="20"/>
        <end position="39"/>
    </location>
</feature>
<dbReference type="PANTHER" id="PTHR47955:SF8">
    <property type="entry name" value="CYTOCHROME P450 71D11-LIKE"/>
    <property type="match status" value="1"/>
</dbReference>
<dbReference type="OMA" id="YFTDYPV"/>
<dbReference type="Pfam" id="PF00067">
    <property type="entry name" value="p450"/>
    <property type="match status" value="1"/>
</dbReference>
<keyword evidence="10" id="KW-1185">Reference proteome</keyword>
<evidence type="ECO:0000256" key="7">
    <source>
        <dbReference type="RuleBase" id="RU000461"/>
    </source>
</evidence>
<evidence type="ECO:0000256" key="4">
    <source>
        <dbReference type="ARBA" id="ARBA00023002"/>
    </source>
</evidence>
<dbReference type="PRINTS" id="PR00385">
    <property type="entry name" value="P450"/>
</dbReference>
<keyword evidence="8" id="KW-0812">Transmembrane</keyword>
<evidence type="ECO:0000256" key="6">
    <source>
        <dbReference type="PIRSR" id="PIRSR602401-1"/>
    </source>
</evidence>
<dbReference type="Gramene" id="ONK54877">
    <property type="protein sequence ID" value="ONK54877"/>
    <property type="gene ID" value="A4U43_UnF10160"/>
</dbReference>
<dbReference type="GO" id="GO:0016705">
    <property type="term" value="F:oxidoreductase activity, acting on paired donors, with incorporation or reduction of molecular oxygen"/>
    <property type="evidence" value="ECO:0007669"/>
    <property type="project" value="InterPro"/>
</dbReference>
<gene>
    <name evidence="9" type="ORF">A4U43_UnF10160</name>
</gene>
<keyword evidence="8" id="KW-1133">Transmembrane helix</keyword>
<feature type="binding site" description="axial binding residue" evidence="6">
    <location>
        <position position="450"/>
    </location>
    <ligand>
        <name>heme</name>
        <dbReference type="ChEBI" id="CHEBI:30413"/>
    </ligand>
    <ligandPart>
        <name>Fe</name>
        <dbReference type="ChEBI" id="CHEBI:18248"/>
    </ligandPart>
</feature>
<comment type="similarity">
    <text evidence="1 7">Belongs to the cytochrome P450 family.</text>
</comment>
<dbReference type="PROSITE" id="PS00086">
    <property type="entry name" value="CYTOCHROME_P450"/>
    <property type="match status" value="1"/>
</dbReference>
<dbReference type="InterPro" id="IPR017972">
    <property type="entry name" value="Cyt_P450_CS"/>
</dbReference>
<comment type="cofactor">
    <cofactor evidence="6">
        <name>heme</name>
        <dbReference type="ChEBI" id="CHEBI:30413"/>
    </cofactor>
</comment>
<sequence length="510" mass="57690">MNLTSPLSLYSSSEMTISAMSLWLIFIPLASAPLLLLLIHKGKQKHKLPPGPKKLPIIGNLHQLGSIPHRSLWLLSQKHGPLMQLQLGLRPTLIISSAEMAKEVMKTHDLDFCSRPHLIAPNKYSYNSSDISFSPYGEYWREMRKTCVLELFSAKRAESFRGVREEEVSLMIQSISRSSSKPVNLHKAAVSLANNVVCRISVGETYKDGEYEKGQAHEILKEADQLLGDSFVGDFFPGLGFIDRLSGRTRRLEKNAGELDAFYEEVIRHHLDPERVRPEHEDLVDVLLRVQKEEGRIAKENIKAVLTDIFIGGSETSSATIVWAMAELVRNPRAMKKTQDEVRAFLGSKGKVEEGDLHQLQYLKAVVKETLRLHSPVPLLPRETIRHCKVEEYDILPNMLVYVNAWGIGRDPKTWQSAEEFIPERFTNSSVDFKGHDFQFIPFGSGRRICPAMSTGVAVIELALANMLYLFDWELPEGMKREDVEMDDTAGFTVHKRSTLYLVPVNRGSK</sequence>
<evidence type="ECO:0000313" key="10">
    <source>
        <dbReference type="Proteomes" id="UP000243459"/>
    </source>
</evidence>
<protein>
    <recommendedName>
        <fullName evidence="11">Cytochrome P450</fullName>
    </recommendedName>
</protein>
<accession>A0A1R3L5I9</accession>
<evidence type="ECO:0000256" key="8">
    <source>
        <dbReference type="SAM" id="Phobius"/>
    </source>
</evidence>
<dbReference type="SUPFAM" id="SSF48264">
    <property type="entry name" value="Cytochrome P450"/>
    <property type="match status" value="1"/>
</dbReference>
<evidence type="ECO:0000256" key="1">
    <source>
        <dbReference type="ARBA" id="ARBA00010617"/>
    </source>
</evidence>
<dbReference type="Gene3D" id="1.10.630.10">
    <property type="entry name" value="Cytochrome P450"/>
    <property type="match status" value="1"/>
</dbReference>
<dbReference type="CDD" id="cd11072">
    <property type="entry name" value="CYP71-like"/>
    <property type="match status" value="1"/>
</dbReference>
<keyword evidence="4 7" id="KW-0560">Oxidoreductase</keyword>
<dbReference type="AlphaFoldDB" id="A0A1R3L5I9"/>
<dbReference type="FunFam" id="1.10.630.10:FF:000011">
    <property type="entry name" value="Cytochrome P450 83B1"/>
    <property type="match status" value="1"/>
</dbReference>
<dbReference type="Proteomes" id="UP000243459">
    <property type="component" value="Unassembled WGS sequence"/>
</dbReference>
<dbReference type="GO" id="GO:0005506">
    <property type="term" value="F:iron ion binding"/>
    <property type="evidence" value="ECO:0007669"/>
    <property type="project" value="InterPro"/>
</dbReference>
<reference evidence="10" key="1">
    <citation type="journal article" date="2017" name="Nat. Commun.">
        <title>The asparagus genome sheds light on the origin and evolution of a young Y chromosome.</title>
        <authorList>
            <person name="Harkess A."/>
            <person name="Zhou J."/>
            <person name="Xu C."/>
            <person name="Bowers J.E."/>
            <person name="Van der Hulst R."/>
            <person name="Ayyampalayam S."/>
            <person name="Mercati F."/>
            <person name="Riccardi P."/>
            <person name="McKain M.R."/>
            <person name="Kakrana A."/>
            <person name="Tang H."/>
            <person name="Ray J."/>
            <person name="Groenendijk J."/>
            <person name="Arikit S."/>
            <person name="Mathioni S.M."/>
            <person name="Nakano M."/>
            <person name="Shan H."/>
            <person name="Telgmann-Rauber A."/>
            <person name="Kanno A."/>
            <person name="Yue Z."/>
            <person name="Chen H."/>
            <person name="Li W."/>
            <person name="Chen Y."/>
            <person name="Xu X."/>
            <person name="Zhang Y."/>
            <person name="Luo S."/>
            <person name="Chen H."/>
            <person name="Gao J."/>
            <person name="Mao Z."/>
            <person name="Pires J.C."/>
            <person name="Luo M."/>
            <person name="Kudrna D."/>
            <person name="Wing R.A."/>
            <person name="Meyers B.C."/>
            <person name="Yi K."/>
            <person name="Kong H."/>
            <person name="Lavrijsen P."/>
            <person name="Sunseri F."/>
            <person name="Falavigna A."/>
            <person name="Ye Y."/>
            <person name="Leebens-Mack J.H."/>
            <person name="Chen G."/>
        </authorList>
    </citation>
    <scope>NUCLEOTIDE SEQUENCE [LARGE SCALE GENOMIC DNA]</scope>
    <source>
        <strain evidence="10">cv. DH0086</strain>
    </source>
</reference>
<proteinExistence type="inferred from homology"/>
<dbReference type="EMBL" id="KV864026">
    <property type="protein sequence ID" value="ONK54877.1"/>
    <property type="molecule type" value="Genomic_DNA"/>
</dbReference>
<dbReference type="InterPro" id="IPR002401">
    <property type="entry name" value="Cyt_P450_E_grp-I"/>
</dbReference>
<evidence type="ECO:0008006" key="11">
    <source>
        <dbReference type="Google" id="ProtNLM"/>
    </source>
</evidence>
<dbReference type="InterPro" id="IPR036396">
    <property type="entry name" value="Cyt_P450_sf"/>
</dbReference>
<keyword evidence="5 6" id="KW-0408">Iron</keyword>
<evidence type="ECO:0000256" key="3">
    <source>
        <dbReference type="ARBA" id="ARBA00022723"/>
    </source>
</evidence>
<dbReference type="PANTHER" id="PTHR47955">
    <property type="entry name" value="CYTOCHROME P450 FAMILY 71 PROTEIN"/>
    <property type="match status" value="1"/>
</dbReference>
<dbReference type="InterPro" id="IPR001128">
    <property type="entry name" value="Cyt_P450"/>
</dbReference>
<dbReference type="GO" id="GO:0020037">
    <property type="term" value="F:heme binding"/>
    <property type="evidence" value="ECO:0007669"/>
    <property type="project" value="InterPro"/>
</dbReference>
<organism evidence="9 10">
    <name type="scientific">Asparagus officinalis</name>
    <name type="common">Garden asparagus</name>
    <dbReference type="NCBI Taxonomy" id="4686"/>
    <lineage>
        <taxon>Eukaryota</taxon>
        <taxon>Viridiplantae</taxon>
        <taxon>Streptophyta</taxon>
        <taxon>Embryophyta</taxon>
        <taxon>Tracheophyta</taxon>
        <taxon>Spermatophyta</taxon>
        <taxon>Magnoliopsida</taxon>
        <taxon>Liliopsida</taxon>
        <taxon>Asparagales</taxon>
        <taxon>Asparagaceae</taxon>
        <taxon>Asparagoideae</taxon>
        <taxon>Asparagus</taxon>
    </lineage>
</organism>
<keyword evidence="8" id="KW-0472">Membrane</keyword>
<dbReference type="PRINTS" id="PR00463">
    <property type="entry name" value="EP450I"/>
</dbReference>
<keyword evidence="7" id="KW-0503">Monooxygenase</keyword>
<keyword evidence="3 6" id="KW-0479">Metal-binding</keyword>
<evidence type="ECO:0000256" key="5">
    <source>
        <dbReference type="ARBA" id="ARBA00023004"/>
    </source>
</evidence>
<keyword evidence="2 6" id="KW-0349">Heme</keyword>
<dbReference type="OrthoDB" id="2789670at2759"/>
<name>A0A1R3L5I9_ASPOF</name>
<evidence type="ECO:0000313" key="9">
    <source>
        <dbReference type="EMBL" id="ONK54877.1"/>
    </source>
</evidence>